<reference evidence="2 3" key="1">
    <citation type="submission" date="2014-02" db="EMBL/GenBank/DDBJ databases">
        <title>Kosmotoga genome sequencing.</title>
        <authorList>
            <person name="Pollo S.M."/>
            <person name="Charchuk R."/>
            <person name="Nesbo C.L."/>
        </authorList>
    </citation>
    <scope>NUCLEOTIDE SEQUENCE [LARGE SCALE GENOMIC DNA]</scope>
    <source>
        <strain evidence="2 3">S304</strain>
    </source>
</reference>
<accession>A0A176JTJ5</accession>
<dbReference type="STRING" id="1453497.AT15_06415"/>
<dbReference type="EMBL" id="JFHK01000033">
    <property type="protein sequence ID" value="OAA26587.1"/>
    <property type="molecule type" value="Genomic_DNA"/>
</dbReference>
<organism evidence="2 3">
    <name type="scientific">Kosmotoga arenicorallina S304</name>
    <dbReference type="NCBI Taxonomy" id="1453497"/>
    <lineage>
        <taxon>Bacteria</taxon>
        <taxon>Thermotogati</taxon>
        <taxon>Thermotogota</taxon>
        <taxon>Thermotogae</taxon>
        <taxon>Kosmotogales</taxon>
        <taxon>Kosmotogaceae</taxon>
        <taxon>Kosmotoga</taxon>
    </lineage>
</organism>
<protein>
    <submittedName>
        <fullName evidence="2">Uncharacterized protein</fullName>
    </submittedName>
</protein>
<sequence length="79" mass="8741">MGENREDEKENAEILDSLLIGFLLLFLEVSVLGYLISVLVPFSGSRNLGFLATRNSQLGSYRLSITISRNLDFCKGGKT</sequence>
<proteinExistence type="predicted"/>
<feature type="transmembrane region" description="Helical" evidence="1">
    <location>
        <begin position="20"/>
        <end position="42"/>
    </location>
</feature>
<evidence type="ECO:0000313" key="3">
    <source>
        <dbReference type="Proteomes" id="UP000077339"/>
    </source>
</evidence>
<keyword evidence="1" id="KW-1133">Transmembrane helix</keyword>
<keyword evidence="3" id="KW-1185">Reference proteome</keyword>
<keyword evidence="1" id="KW-0812">Transmembrane</keyword>
<evidence type="ECO:0000256" key="1">
    <source>
        <dbReference type="SAM" id="Phobius"/>
    </source>
</evidence>
<keyword evidence="1" id="KW-0472">Membrane</keyword>
<dbReference type="AlphaFoldDB" id="A0A176JTJ5"/>
<gene>
    <name evidence="2" type="ORF">AT15_06415</name>
</gene>
<evidence type="ECO:0000313" key="2">
    <source>
        <dbReference type="EMBL" id="OAA26587.1"/>
    </source>
</evidence>
<dbReference type="Proteomes" id="UP000077339">
    <property type="component" value="Unassembled WGS sequence"/>
</dbReference>
<name>A0A176JTJ5_9BACT</name>
<comment type="caution">
    <text evidence="2">The sequence shown here is derived from an EMBL/GenBank/DDBJ whole genome shotgun (WGS) entry which is preliminary data.</text>
</comment>
<dbReference type="PATRIC" id="fig|1453497.3.peg.1282"/>